<dbReference type="SUPFAM" id="SSF89009">
    <property type="entry name" value="GAT-like domain"/>
    <property type="match status" value="1"/>
</dbReference>
<feature type="domain" description="VHS" evidence="7">
    <location>
        <begin position="85"/>
        <end position="211"/>
    </location>
</feature>
<proteinExistence type="inferred from homology"/>
<dbReference type="Proteomes" id="UP000054558">
    <property type="component" value="Unassembled WGS sequence"/>
</dbReference>
<keyword evidence="5" id="KW-0472">Membrane</keyword>
<keyword evidence="10" id="KW-1185">Reference proteome</keyword>
<evidence type="ECO:0000256" key="5">
    <source>
        <dbReference type="ARBA" id="ARBA00023136"/>
    </source>
</evidence>
<evidence type="ECO:0000256" key="4">
    <source>
        <dbReference type="ARBA" id="ARBA00022927"/>
    </source>
</evidence>
<evidence type="ECO:0000313" key="9">
    <source>
        <dbReference type="EMBL" id="GAQ86256.1"/>
    </source>
</evidence>
<keyword evidence="4" id="KW-0653">Protein transport</keyword>
<dbReference type="PANTHER" id="PTHR46646:SF1">
    <property type="entry name" value="TOM1-LIKE PROTEIN 1"/>
    <property type="match status" value="1"/>
</dbReference>
<accession>A0A1Y1IC19</accession>
<name>A0A1Y1IC19_KLENI</name>
<dbReference type="InterPro" id="IPR002014">
    <property type="entry name" value="VHS_dom"/>
</dbReference>
<feature type="domain" description="GAT" evidence="8">
    <location>
        <begin position="250"/>
        <end position="338"/>
    </location>
</feature>
<dbReference type="AlphaFoldDB" id="A0A1Y1IC19"/>
<protein>
    <submittedName>
        <fullName evidence="9">Cytosolic sorting protein GGA2/TOM1</fullName>
    </submittedName>
</protein>
<feature type="region of interest" description="Disordered" evidence="6">
    <location>
        <begin position="393"/>
        <end position="447"/>
    </location>
</feature>
<dbReference type="InterPro" id="IPR014645">
    <property type="entry name" value="TOM1"/>
</dbReference>
<dbReference type="Pfam" id="PF03127">
    <property type="entry name" value="GAT"/>
    <property type="match status" value="1"/>
</dbReference>
<dbReference type="GO" id="GO:0043130">
    <property type="term" value="F:ubiquitin binding"/>
    <property type="evidence" value="ECO:0007669"/>
    <property type="project" value="InterPro"/>
</dbReference>
<dbReference type="CDD" id="cd03561">
    <property type="entry name" value="VHS"/>
    <property type="match status" value="1"/>
</dbReference>
<dbReference type="PIRSF" id="PIRSF036948">
    <property type="entry name" value="TOM1"/>
    <property type="match status" value="1"/>
</dbReference>
<keyword evidence="3" id="KW-0813">Transport</keyword>
<dbReference type="SMART" id="SM00288">
    <property type="entry name" value="VHS"/>
    <property type="match status" value="1"/>
</dbReference>
<feature type="compositionally biased region" description="Basic and acidic residues" evidence="6">
    <location>
        <begin position="424"/>
        <end position="447"/>
    </location>
</feature>
<feature type="compositionally biased region" description="Low complexity" evidence="6">
    <location>
        <begin position="409"/>
        <end position="418"/>
    </location>
</feature>
<dbReference type="Gene3D" id="1.25.40.90">
    <property type="match status" value="1"/>
</dbReference>
<dbReference type="GO" id="GO:0043328">
    <property type="term" value="P:protein transport to vacuole involved in ubiquitin-dependent protein catabolic process via the multivesicular body sorting pathway"/>
    <property type="evidence" value="ECO:0007669"/>
    <property type="project" value="InterPro"/>
</dbReference>
<evidence type="ECO:0000259" key="7">
    <source>
        <dbReference type="PROSITE" id="PS50179"/>
    </source>
</evidence>
<dbReference type="InterPro" id="IPR044836">
    <property type="entry name" value="TOL_plant"/>
</dbReference>
<dbReference type="InterPro" id="IPR004152">
    <property type="entry name" value="GAT_dom"/>
</dbReference>
<dbReference type="Gene3D" id="1.20.58.160">
    <property type="match status" value="1"/>
</dbReference>
<evidence type="ECO:0000256" key="1">
    <source>
        <dbReference type="ARBA" id="ARBA00004170"/>
    </source>
</evidence>
<dbReference type="OMA" id="QPEPAMI"/>
<comment type="similarity">
    <text evidence="2">Belongs to the TOM1 family.</text>
</comment>
<dbReference type="PROSITE" id="PS50909">
    <property type="entry name" value="GAT"/>
    <property type="match status" value="1"/>
</dbReference>
<comment type="subcellular location">
    <subcellularLocation>
        <location evidence="1">Membrane</location>
        <topology evidence="1">Peripheral membrane protein</topology>
    </subcellularLocation>
</comment>
<sequence>MGSNFKDRFSDGFSKLGERFNEGFTRLGASSSSGDAEGEAAGAQDSKKAGTSGKKSFSDHLTLATTKMKDLFRTPTVAEKLVEDATADKLEGPDWAKSLAICDLVNAQKASGQEVTLAVKKRLAARDYRAQGLALVLLETLVKNCEGLFSDVAAAGVLDDLVALGRDGSNPNSTKALILIEAWGEATDELRYLPIFAETLASLRAEGVRFPGRDAESLAPIFTPAQSAPITTPPAPAPAGDGAPAEAPADVAARSVAVFEVARNARELLDTVLTSSPAGDALQDEVTQALVAQVRASQRDVQALVQAAGDTNEAVLFEALNVNDDLQKCLSKYDELAGPAAPPSASPAAAPQAAAAPASAGAGAQGTGTTGSGAAAAQAAVYADLLGEDEEDDEAGLVRKNGHKAARSQQAGDDQALADLDEMIFGKKEPGAAPEAKQEKKEDLISF</sequence>
<gene>
    <name evidence="9" type="ORF">KFL_002790050</name>
</gene>
<evidence type="ECO:0000256" key="3">
    <source>
        <dbReference type="ARBA" id="ARBA00022448"/>
    </source>
</evidence>
<feature type="region of interest" description="Disordered" evidence="6">
    <location>
        <begin position="27"/>
        <end position="56"/>
    </location>
</feature>
<dbReference type="SUPFAM" id="SSF48464">
    <property type="entry name" value="ENTH/VHS domain"/>
    <property type="match status" value="1"/>
</dbReference>
<evidence type="ECO:0000256" key="6">
    <source>
        <dbReference type="SAM" id="MobiDB-lite"/>
    </source>
</evidence>
<reference evidence="9 10" key="1">
    <citation type="journal article" date="2014" name="Nat. Commun.">
        <title>Klebsormidium flaccidum genome reveals primary factors for plant terrestrial adaptation.</title>
        <authorList>
            <person name="Hori K."/>
            <person name="Maruyama F."/>
            <person name="Fujisawa T."/>
            <person name="Togashi T."/>
            <person name="Yamamoto N."/>
            <person name="Seo M."/>
            <person name="Sato S."/>
            <person name="Yamada T."/>
            <person name="Mori H."/>
            <person name="Tajima N."/>
            <person name="Moriyama T."/>
            <person name="Ikeuchi M."/>
            <person name="Watanabe M."/>
            <person name="Wada H."/>
            <person name="Kobayashi K."/>
            <person name="Saito M."/>
            <person name="Masuda T."/>
            <person name="Sasaki-Sekimoto Y."/>
            <person name="Mashiguchi K."/>
            <person name="Awai K."/>
            <person name="Shimojima M."/>
            <person name="Masuda S."/>
            <person name="Iwai M."/>
            <person name="Nobusawa T."/>
            <person name="Narise T."/>
            <person name="Kondo S."/>
            <person name="Saito H."/>
            <person name="Sato R."/>
            <person name="Murakawa M."/>
            <person name="Ihara Y."/>
            <person name="Oshima-Yamada Y."/>
            <person name="Ohtaka K."/>
            <person name="Satoh M."/>
            <person name="Sonobe K."/>
            <person name="Ishii M."/>
            <person name="Ohtani R."/>
            <person name="Kanamori-Sato M."/>
            <person name="Honoki R."/>
            <person name="Miyazaki D."/>
            <person name="Mochizuki H."/>
            <person name="Umetsu J."/>
            <person name="Higashi K."/>
            <person name="Shibata D."/>
            <person name="Kamiya Y."/>
            <person name="Sato N."/>
            <person name="Nakamura Y."/>
            <person name="Tabata S."/>
            <person name="Ida S."/>
            <person name="Kurokawa K."/>
            <person name="Ohta H."/>
        </authorList>
    </citation>
    <scope>NUCLEOTIDE SEQUENCE [LARGE SCALE GENOMIC DNA]</scope>
    <source>
        <strain evidence="9 10">NIES-2285</strain>
    </source>
</reference>
<dbReference type="PANTHER" id="PTHR46646">
    <property type="entry name" value="TOM1-LIKE PROTEIN 1"/>
    <property type="match status" value="1"/>
</dbReference>
<dbReference type="PROSITE" id="PS50179">
    <property type="entry name" value="VHS"/>
    <property type="match status" value="1"/>
</dbReference>
<feature type="region of interest" description="Disordered" evidence="6">
    <location>
        <begin position="225"/>
        <end position="246"/>
    </location>
</feature>
<evidence type="ECO:0000256" key="2">
    <source>
        <dbReference type="ARBA" id="ARBA00007708"/>
    </source>
</evidence>
<feature type="compositionally biased region" description="Low complexity" evidence="6">
    <location>
        <begin position="28"/>
        <end position="44"/>
    </location>
</feature>
<dbReference type="STRING" id="105231.A0A1Y1IC19"/>
<dbReference type="Pfam" id="PF00790">
    <property type="entry name" value="VHS"/>
    <property type="match status" value="1"/>
</dbReference>
<evidence type="ECO:0000313" key="10">
    <source>
        <dbReference type="Proteomes" id="UP000054558"/>
    </source>
</evidence>
<evidence type="ECO:0000259" key="8">
    <source>
        <dbReference type="PROSITE" id="PS50909"/>
    </source>
</evidence>
<dbReference type="EMBL" id="DF237228">
    <property type="protein sequence ID" value="GAQ86256.1"/>
    <property type="molecule type" value="Genomic_DNA"/>
</dbReference>
<dbReference type="GO" id="GO:0016020">
    <property type="term" value="C:membrane"/>
    <property type="evidence" value="ECO:0007669"/>
    <property type="project" value="UniProtKB-SubCell"/>
</dbReference>
<dbReference type="InterPro" id="IPR038425">
    <property type="entry name" value="GAT_sf"/>
</dbReference>
<dbReference type="OrthoDB" id="2018246at2759"/>
<dbReference type="GO" id="GO:0035091">
    <property type="term" value="F:phosphatidylinositol binding"/>
    <property type="evidence" value="ECO:0007669"/>
    <property type="project" value="InterPro"/>
</dbReference>
<organism evidence="9 10">
    <name type="scientific">Klebsormidium nitens</name>
    <name type="common">Green alga</name>
    <name type="synonym">Ulothrix nitens</name>
    <dbReference type="NCBI Taxonomy" id="105231"/>
    <lineage>
        <taxon>Eukaryota</taxon>
        <taxon>Viridiplantae</taxon>
        <taxon>Streptophyta</taxon>
        <taxon>Klebsormidiophyceae</taxon>
        <taxon>Klebsormidiales</taxon>
        <taxon>Klebsormidiaceae</taxon>
        <taxon>Klebsormidium</taxon>
    </lineage>
</organism>
<dbReference type="GO" id="GO:0005737">
    <property type="term" value="C:cytoplasm"/>
    <property type="evidence" value="ECO:0007669"/>
    <property type="project" value="UniProtKB-ARBA"/>
</dbReference>
<dbReference type="InterPro" id="IPR008942">
    <property type="entry name" value="ENTH_VHS"/>
</dbReference>